<organism evidence="1 2">
    <name type="scientific">Enterobacter ludwigii</name>
    <dbReference type="NCBI Taxonomy" id="299767"/>
    <lineage>
        <taxon>Bacteria</taxon>
        <taxon>Pseudomonadati</taxon>
        <taxon>Pseudomonadota</taxon>
        <taxon>Gammaproteobacteria</taxon>
        <taxon>Enterobacterales</taxon>
        <taxon>Enterobacteriaceae</taxon>
        <taxon>Enterobacter</taxon>
        <taxon>Enterobacter cloacae complex</taxon>
    </lineage>
</organism>
<protein>
    <submittedName>
        <fullName evidence="1">Uncharacterized protein</fullName>
    </submittedName>
</protein>
<dbReference type="EMBL" id="CP002886">
    <property type="protein sequence ID" value="AEW75061.1"/>
    <property type="molecule type" value="Genomic_DNA"/>
</dbReference>
<evidence type="ECO:0000313" key="2">
    <source>
        <dbReference type="Proteomes" id="UP000007838"/>
    </source>
</evidence>
<dbReference type="AlphaFoldDB" id="G8LCP4"/>
<dbReference type="Proteomes" id="UP000007838">
    <property type="component" value="Chromosome"/>
</dbReference>
<evidence type="ECO:0000313" key="1">
    <source>
        <dbReference type="EMBL" id="AEW75061.1"/>
    </source>
</evidence>
<reference evidence="1 2" key="1">
    <citation type="journal article" date="2011" name="Stand. Genomic Sci.">
        <title>Complete genome of the onion pathogen Enterobacter cloacae EcWSU1.</title>
        <authorList>
            <person name="Humann J.L."/>
            <person name="Wildung M."/>
            <person name="Cheng C.H."/>
            <person name="Lee T."/>
            <person name="Stewart J.E."/>
            <person name="Drew J.C."/>
            <person name="Triplett E.W."/>
            <person name="Main D."/>
            <person name="Schroeder B.K."/>
        </authorList>
    </citation>
    <scope>NUCLEOTIDE SEQUENCE [LARGE SCALE GENOMIC DNA]</scope>
    <source>
        <strain evidence="1 2">EcWSU1</strain>
    </source>
</reference>
<proteinExistence type="predicted"/>
<accession>G8LCP4</accession>
<gene>
    <name evidence="1" type="ORF">EcWSU1_03633</name>
</gene>
<dbReference type="KEGG" id="eec:EcWSU1_03633"/>
<dbReference type="HOGENOM" id="CLU_2583828_0_0_6"/>
<name>G8LCP4_9ENTR</name>
<sequence length="83" mass="9218">MAEGKQKGKKKIKKASKVLTSLCLSLDNLRDFVAIDLHFIPGLIAVADQTGVIIDFRLAVCQDHPAIFCRHHVIAATARYCKR</sequence>